<dbReference type="GO" id="GO:0022857">
    <property type="term" value="F:transmembrane transporter activity"/>
    <property type="evidence" value="ECO:0007669"/>
    <property type="project" value="InterPro"/>
</dbReference>
<feature type="transmembrane region" description="Helical" evidence="6">
    <location>
        <begin position="446"/>
        <end position="464"/>
    </location>
</feature>
<dbReference type="PANTHER" id="PTHR23502:SF51">
    <property type="entry name" value="QUINIDINE RESISTANCE PROTEIN 1-RELATED"/>
    <property type="match status" value="1"/>
</dbReference>
<feature type="transmembrane region" description="Helical" evidence="6">
    <location>
        <begin position="61"/>
        <end position="78"/>
    </location>
</feature>
<evidence type="ECO:0000313" key="9">
    <source>
        <dbReference type="Proteomes" id="UP001050691"/>
    </source>
</evidence>
<dbReference type="Proteomes" id="UP001050691">
    <property type="component" value="Unassembled WGS sequence"/>
</dbReference>
<reference evidence="8" key="1">
    <citation type="submission" date="2021-10" db="EMBL/GenBank/DDBJ databases">
        <title>De novo Genome Assembly of Clathrus columnatus (Basidiomycota, Fungi) Using Illumina and Nanopore Sequence Data.</title>
        <authorList>
            <person name="Ogiso-Tanaka E."/>
            <person name="Itagaki H."/>
            <person name="Hosoya T."/>
            <person name="Hosaka K."/>
        </authorList>
    </citation>
    <scope>NUCLEOTIDE SEQUENCE</scope>
    <source>
        <strain evidence="8">MO-923</strain>
    </source>
</reference>
<feature type="transmembrane region" description="Helical" evidence="6">
    <location>
        <begin position="198"/>
        <end position="220"/>
    </location>
</feature>
<protein>
    <recommendedName>
        <fullName evidence="7">Major facilitator superfamily (MFS) profile domain-containing protein</fullName>
    </recommendedName>
</protein>
<accession>A0AAV5A636</accession>
<gene>
    <name evidence="8" type="ORF">Clacol_003974</name>
</gene>
<dbReference type="InterPro" id="IPR020846">
    <property type="entry name" value="MFS_dom"/>
</dbReference>
<feature type="transmembrane region" description="Helical" evidence="6">
    <location>
        <begin position="381"/>
        <end position="398"/>
    </location>
</feature>
<dbReference type="SUPFAM" id="SSF103473">
    <property type="entry name" value="MFS general substrate transporter"/>
    <property type="match status" value="1"/>
</dbReference>
<dbReference type="GO" id="GO:0005886">
    <property type="term" value="C:plasma membrane"/>
    <property type="evidence" value="ECO:0007669"/>
    <property type="project" value="TreeGrafter"/>
</dbReference>
<keyword evidence="5 6" id="KW-0472">Membrane</keyword>
<feature type="transmembrane region" description="Helical" evidence="6">
    <location>
        <begin position="129"/>
        <end position="147"/>
    </location>
</feature>
<evidence type="ECO:0000256" key="3">
    <source>
        <dbReference type="ARBA" id="ARBA00022692"/>
    </source>
</evidence>
<evidence type="ECO:0000256" key="1">
    <source>
        <dbReference type="ARBA" id="ARBA00004141"/>
    </source>
</evidence>
<dbReference type="PANTHER" id="PTHR23502">
    <property type="entry name" value="MAJOR FACILITATOR SUPERFAMILY"/>
    <property type="match status" value="1"/>
</dbReference>
<sequence length="504" mass="55282">MLTEEKTERLSDDNDNDYKTTAIQQTTFDDGHTHSQSIHQPLTASSGHKPPFSIYTIREKWIIIALAGLAGLFSPLTANSYFPAIQTLANAFHTSVELINVTITVYMVLQGVSPMLWGTLSDRIGRRPLFIICLSLLCVSCVGLALVPTNAYWLLLLLRCFQAAGSASTIALGSGTISDIAEPSERGGFLGLFSLGPLIGPCIGPIIGGVLAGSLGWRFFPETLRVIVGNGSIPASRWNVPLIPILTHYSSVTDTSRPPPKKFVNPFKAFQHPSIVLLLLYNGTVYSVFYGVTATLSELFMNAYPSLTESEIGLCFLAVGVGCAVGSYMNGRLLDLDFKRIKRKWEEKMRQDGRGSELVNSKITGRESEAFPFEYARLRTVPLYVAIYAIVLIGYGWSIQQKVHIACPLILQFIIGLMISCLMNAAQTLLLDLFPTRGSSITAANNLVRCTMGATLVSIVDFILKALNPGWTFTLFAGICIALLPMNWAVVHFGPKWRRYNPQD</sequence>
<feature type="transmembrane region" description="Helical" evidence="6">
    <location>
        <begin position="275"/>
        <end position="292"/>
    </location>
</feature>
<dbReference type="PROSITE" id="PS50850">
    <property type="entry name" value="MFS"/>
    <property type="match status" value="1"/>
</dbReference>
<keyword evidence="2" id="KW-0813">Transport</keyword>
<dbReference type="Pfam" id="PF07690">
    <property type="entry name" value="MFS_1"/>
    <property type="match status" value="1"/>
</dbReference>
<feature type="transmembrane region" description="Helical" evidence="6">
    <location>
        <begin position="410"/>
        <end position="434"/>
    </location>
</feature>
<feature type="transmembrane region" description="Helical" evidence="6">
    <location>
        <begin position="312"/>
        <end position="334"/>
    </location>
</feature>
<dbReference type="InterPro" id="IPR011701">
    <property type="entry name" value="MFS"/>
</dbReference>
<dbReference type="Gene3D" id="1.20.1250.20">
    <property type="entry name" value="MFS general substrate transporter like domains"/>
    <property type="match status" value="1"/>
</dbReference>
<evidence type="ECO:0000256" key="2">
    <source>
        <dbReference type="ARBA" id="ARBA00022448"/>
    </source>
</evidence>
<feature type="transmembrane region" description="Helical" evidence="6">
    <location>
        <begin position="470"/>
        <end position="491"/>
    </location>
</feature>
<name>A0AAV5A636_9AGAM</name>
<evidence type="ECO:0000256" key="5">
    <source>
        <dbReference type="ARBA" id="ARBA00023136"/>
    </source>
</evidence>
<dbReference type="EMBL" id="BPWL01000004">
    <property type="protein sequence ID" value="GJJ09750.1"/>
    <property type="molecule type" value="Genomic_DNA"/>
</dbReference>
<evidence type="ECO:0000256" key="6">
    <source>
        <dbReference type="SAM" id="Phobius"/>
    </source>
</evidence>
<feature type="transmembrane region" description="Helical" evidence="6">
    <location>
        <begin position="98"/>
        <end position="117"/>
    </location>
</feature>
<comment type="subcellular location">
    <subcellularLocation>
        <location evidence="1">Membrane</location>
        <topology evidence="1">Multi-pass membrane protein</topology>
    </subcellularLocation>
</comment>
<dbReference type="AlphaFoldDB" id="A0AAV5A636"/>
<dbReference type="InterPro" id="IPR036259">
    <property type="entry name" value="MFS_trans_sf"/>
</dbReference>
<keyword evidence="9" id="KW-1185">Reference proteome</keyword>
<evidence type="ECO:0000259" key="7">
    <source>
        <dbReference type="PROSITE" id="PS50850"/>
    </source>
</evidence>
<keyword evidence="3 6" id="KW-0812">Transmembrane</keyword>
<feature type="domain" description="Major facilitator superfamily (MFS) profile" evidence="7">
    <location>
        <begin position="63"/>
        <end position="495"/>
    </location>
</feature>
<organism evidence="8 9">
    <name type="scientific">Clathrus columnatus</name>
    <dbReference type="NCBI Taxonomy" id="1419009"/>
    <lineage>
        <taxon>Eukaryota</taxon>
        <taxon>Fungi</taxon>
        <taxon>Dikarya</taxon>
        <taxon>Basidiomycota</taxon>
        <taxon>Agaricomycotina</taxon>
        <taxon>Agaricomycetes</taxon>
        <taxon>Phallomycetidae</taxon>
        <taxon>Phallales</taxon>
        <taxon>Clathraceae</taxon>
        <taxon>Clathrus</taxon>
    </lineage>
</organism>
<keyword evidence="4 6" id="KW-1133">Transmembrane helix</keyword>
<proteinExistence type="predicted"/>
<evidence type="ECO:0000313" key="8">
    <source>
        <dbReference type="EMBL" id="GJJ09750.1"/>
    </source>
</evidence>
<comment type="caution">
    <text evidence="8">The sequence shown here is derived from an EMBL/GenBank/DDBJ whole genome shotgun (WGS) entry which is preliminary data.</text>
</comment>
<evidence type="ECO:0000256" key="4">
    <source>
        <dbReference type="ARBA" id="ARBA00022989"/>
    </source>
</evidence>